<evidence type="ECO:0000256" key="1">
    <source>
        <dbReference type="SAM" id="MobiDB-lite"/>
    </source>
</evidence>
<proteinExistence type="predicted"/>
<reference evidence="3" key="2">
    <citation type="submission" date="2015-01" db="EMBL/GenBank/DDBJ databases">
        <title>Evolutionary Origins and Diversification of the Mycorrhizal Mutualists.</title>
        <authorList>
            <consortium name="DOE Joint Genome Institute"/>
            <consortium name="Mycorrhizal Genomics Consortium"/>
            <person name="Kohler A."/>
            <person name="Kuo A."/>
            <person name="Nagy L.G."/>
            <person name="Floudas D."/>
            <person name="Copeland A."/>
            <person name="Barry K.W."/>
            <person name="Cichocki N."/>
            <person name="Veneault-Fourrey C."/>
            <person name="LaButti K."/>
            <person name="Lindquist E.A."/>
            <person name="Lipzen A."/>
            <person name="Lundell T."/>
            <person name="Morin E."/>
            <person name="Murat C."/>
            <person name="Riley R."/>
            <person name="Ohm R."/>
            <person name="Sun H."/>
            <person name="Tunlid A."/>
            <person name="Henrissat B."/>
            <person name="Grigoriev I.V."/>
            <person name="Hibbett D.S."/>
            <person name="Martin F."/>
        </authorList>
    </citation>
    <scope>NUCLEOTIDE SEQUENCE [LARGE SCALE GENOMIC DNA]</scope>
    <source>
        <strain evidence="3">Foug A</strain>
    </source>
</reference>
<name>A0A0C3EHY6_9AGAM</name>
<dbReference type="AlphaFoldDB" id="A0A0C3EHY6"/>
<organism evidence="2 3">
    <name type="scientific">Scleroderma citrinum Foug A</name>
    <dbReference type="NCBI Taxonomy" id="1036808"/>
    <lineage>
        <taxon>Eukaryota</taxon>
        <taxon>Fungi</taxon>
        <taxon>Dikarya</taxon>
        <taxon>Basidiomycota</taxon>
        <taxon>Agaricomycotina</taxon>
        <taxon>Agaricomycetes</taxon>
        <taxon>Agaricomycetidae</taxon>
        <taxon>Boletales</taxon>
        <taxon>Sclerodermatineae</taxon>
        <taxon>Sclerodermataceae</taxon>
        <taxon>Scleroderma</taxon>
    </lineage>
</organism>
<sequence>MHHARGRKNIRGSKLRHSTFDEPRNNSEAQDQHDKVKRKALLAPDNARTAIASGLNPHSRPQFDNPAISRQPVGNVDVGAVIGGMEATGVIPWAFFKLPLSQ</sequence>
<keyword evidence="3" id="KW-1185">Reference proteome</keyword>
<accession>A0A0C3EHY6</accession>
<dbReference type="InParanoid" id="A0A0C3EHY6"/>
<protein>
    <submittedName>
        <fullName evidence="2">Uncharacterized protein</fullName>
    </submittedName>
</protein>
<feature type="compositionally biased region" description="Basic residues" evidence="1">
    <location>
        <begin position="1"/>
        <end position="17"/>
    </location>
</feature>
<dbReference type="OrthoDB" id="441210at2759"/>
<feature type="compositionally biased region" description="Basic and acidic residues" evidence="1">
    <location>
        <begin position="18"/>
        <end position="34"/>
    </location>
</feature>
<evidence type="ECO:0000313" key="3">
    <source>
        <dbReference type="Proteomes" id="UP000053989"/>
    </source>
</evidence>
<evidence type="ECO:0000313" key="2">
    <source>
        <dbReference type="EMBL" id="KIM67889.1"/>
    </source>
</evidence>
<dbReference type="EMBL" id="KN822011">
    <property type="protein sequence ID" value="KIM67889.1"/>
    <property type="molecule type" value="Genomic_DNA"/>
</dbReference>
<gene>
    <name evidence="2" type="ORF">SCLCIDRAFT_1210027</name>
</gene>
<reference evidence="2 3" key="1">
    <citation type="submission" date="2014-04" db="EMBL/GenBank/DDBJ databases">
        <authorList>
            <consortium name="DOE Joint Genome Institute"/>
            <person name="Kuo A."/>
            <person name="Kohler A."/>
            <person name="Nagy L.G."/>
            <person name="Floudas D."/>
            <person name="Copeland A."/>
            <person name="Barry K.W."/>
            <person name="Cichocki N."/>
            <person name="Veneault-Fourrey C."/>
            <person name="LaButti K."/>
            <person name="Lindquist E.A."/>
            <person name="Lipzen A."/>
            <person name="Lundell T."/>
            <person name="Morin E."/>
            <person name="Murat C."/>
            <person name="Sun H."/>
            <person name="Tunlid A."/>
            <person name="Henrissat B."/>
            <person name="Grigoriev I.V."/>
            <person name="Hibbett D.S."/>
            <person name="Martin F."/>
            <person name="Nordberg H.P."/>
            <person name="Cantor M.N."/>
            <person name="Hua S.X."/>
        </authorList>
    </citation>
    <scope>NUCLEOTIDE SEQUENCE [LARGE SCALE GENOMIC DNA]</scope>
    <source>
        <strain evidence="2 3">Foug A</strain>
    </source>
</reference>
<feature type="region of interest" description="Disordered" evidence="1">
    <location>
        <begin position="1"/>
        <end position="36"/>
    </location>
</feature>
<dbReference type="HOGENOM" id="CLU_2279171_0_0_1"/>
<dbReference type="Proteomes" id="UP000053989">
    <property type="component" value="Unassembled WGS sequence"/>
</dbReference>
<dbReference type="STRING" id="1036808.A0A0C3EHY6"/>
<feature type="region of interest" description="Disordered" evidence="1">
    <location>
        <begin position="51"/>
        <end position="70"/>
    </location>
</feature>